<gene>
    <name evidence="2" type="ORF">Dfulv_44815</name>
</gene>
<feature type="transmembrane region" description="Helical" evidence="1">
    <location>
        <begin position="6"/>
        <end position="27"/>
    </location>
</feature>
<evidence type="ECO:0000313" key="3">
    <source>
        <dbReference type="Proteomes" id="UP001059617"/>
    </source>
</evidence>
<keyword evidence="1" id="KW-1133">Transmembrane helix</keyword>
<dbReference type="RefSeq" id="WP_259859888.1">
    <property type="nucleotide sequence ID" value="NZ_BAAAST010000074.1"/>
</dbReference>
<sequence length="76" mass="7911">MNAGGNPAIGSPTLITVVIVIVVAMLLRRSLRLLRGTVADVMSMFKVLVNLAMTALLLVGVLGLIFVWAFVSASGA</sequence>
<dbReference type="EMBL" id="CP073720">
    <property type="protein sequence ID" value="UWP82117.1"/>
    <property type="molecule type" value="Genomic_DNA"/>
</dbReference>
<reference evidence="2" key="1">
    <citation type="submission" date="2021-04" db="EMBL/GenBank/DDBJ databases">
        <authorList>
            <person name="Hartkoorn R.C."/>
            <person name="Beaudoing E."/>
            <person name="Hot D."/>
        </authorList>
    </citation>
    <scope>NUCLEOTIDE SEQUENCE</scope>
    <source>
        <strain evidence="2">NRRL B-16292</strain>
    </source>
</reference>
<accession>A0ABY5VWJ1</accession>
<evidence type="ECO:0000313" key="2">
    <source>
        <dbReference type="EMBL" id="UWP82117.1"/>
    </source>
</evidence>
<feature type="transmembrane region" description="Helical" evidence="1">
    <location>
        <begin position="47"/>
        <end position="71"/>
    </location>
</feature>
<proteinExistence type="predicted"/>
<evidence type="ECO:0000256" key="1">
    <source>
        <dbReference type="SAM" id="Phobius"/>
    </source>
</evidence>
<name>A0ABY5VWJ1_9ACTN</name>
<reference evidence="2" key="2">
    <citation type="submission" date="2022-09" db="EMBL/GenBank/DDBJ databases">
        <title>Biosynthetic gene clusters of Dactylosporangioum fulvum.</title>
        <authorList>
            <person name="Caradec T."/>
        </authorList>
    </citation>
    <scope>NUCLEOTIDE SEQUENCE</scope>
    <source>
        <strain evidence="2">NRRL B-16292</strain>
    </source>
</reference>
<keyword evidence="3" id="KW-1185">Reference proteome</keyword>
<keyword evidence="1" id="KW-0472">Membrane</keyword>
<protein>
    <submittedName>
        <fullName evidence="2">Uncharacterized protein</fullName>
    </submittedName>
</protein>
<dbReference type="Proteomes" id="UP001059617">
    <property type="component" value="Chromosome"/>
</dbReference>
<organism evidence="2 3">
    <name type="scientific">Dactylosporangium fulvum</name>
    <dbReference type="NCBI Taxonomy" id="53359"/>
    <lineage>
        <taxon>Bacteria</taxon>
        <taxon>Bacillati</taxon>
        <taxon>Actinomycetota</taxon>
        <taxon>Actinomycetes</taxon>
        <taxon>Micromonosporales</taxon>
        <taxon>Micromonosporaceae</taxon>
        <taxon>Dactylosporangium</taxon>
    </lineage>
</organism>
<keyword evidence="1" id="KW-0812">Transmembrane</keyword>